<dbReference type="InterPro" id="IPR038595">
    <property type="entry name" value="LOR_sf"/>
</dbReference>
<dbReference type="SUPFAM" id="SSF54518">
    <property type="entry name" value="Tubby C-terminal domain-like"/>
    <property type="match status" value="1"/>
</dbReference>
<dbReference type="InterPro" id="IPR007612">
    <property type="entry name" value="LOR"/>
</dbReference>
<dbReference type="Pfam" id="PF04525">
    <property type="entry name" value="LOR"/>
    <property type="match status" value="1"/>
</dbReference>
<organism evidence="2">
    <name type="scientific">Talaromyces marneffei PM1</name>
    <dbReference type="NCBI Taxonomy" id="1077442"/>
    <lineage>
        <taxon>Eukaryota</taxon>
        <taxon>Fungi</taxon>
        <taxon>Dikarya</taxon>
        <taxon>Ascomycota</taxon>
        <taxon>Pezizomycotina</taxon>
        <taxon>Eurotiomycetes</taxon>
        <taxon>Eurotiomycetidae</taxon>
        <taxon>Eurotiales</taxon>
        <taxon>Trichocomaceae</taxon>
        <taxon>Talaromyces</taxon>
        <taxon>Talaromyces sect. Talaromyces</taxon>
    </lineage>
</organism>
<proteinExistence type="inferred from homology"/>
<evidence type="ECO:0000256" key="1">
    <source>
        <dbReference type="ARBA" id="ARBA00005437"/>
    </source>
</evidence>
<comment type="similarity">
    <text evidence="1">Belongs to the LOR family.</text>
</comment>
<dbReference type="eggNOG" id="ENOG502T5AX">
    <property type="taxonomic scope" value="Eukaryota"/>
</dbReference>
<protein>
    <submittedName>
        <fullName evidence="2">Protein LURP-one-related 9</fullName>
    </submittedName>
</protein>
<dbReference type="InterPro" id="IPR025659">
    <property type="entry name" value="Tubby-like_C"/>
</dbReference>
<dbReference type="EMBL" id="JPOX01000042">
    <property type="protein sequence ID" value="KFX42610.1"/>
    <property type="molecule type" value="Genomic_DNA"/>
</dbReference>
<evidence type="ECO:0000313" key="2">
    <source>
        <dbReference type="EMBL" id="KFX42610.1"/>
    </source>
</evidence>
<gene>
    <name evidence="2" type="ORF">GQ26_0420160</name>
</gene>
<dbReference type="AlphaFoldDB" id="A0A093URS2"/>
<dbReference type="HOGENOM" id="CLU_104294_0_0_1"/>
<accession>A0A093URS2</accession>
<dbReference type="Gene3D" id="2.40.160.200">
    <property type="entry name" value="LURP1-related"/>
    <property type="match status" value="1"/>
</dbReference>
<reference evidence="2" key="1">
    <citation type="journal article" date="2014" name="PLoS Genet.">
        <title>Signature Gene Expression Reveals Novel Clues to the Molecular Mechanisms of Dimorphic Transition in Penicillium marneffei.</title>
        <authorList>
            <person name="Yang E."/>
            <person name="Wang G."/>
            <person name="Cai J."/>
            <person name="Woo P.C."/>
            <person name="Lau S.K."/>
            <person name="Yuen K.-Y."/>
            <person name="Chow W.-N."/>
            <person name="Lin X."/>
        </authorList>
    </citation>
    <scope>NUCLEOTIDE SEQUENCE [LARGE SCALE GENOMIC DNA]</scope>
    <source>
        <strain evidence="2">PM1</strain>
    </source>
</reference>
<sequence length="201" mass="22685">METILEPQAFPVAITDGFIQAGETTIIMQCHDRLFNDVDVRDQSNELLFTVESKGVNSMSWRRTVKDVTGTPLFQLRKLFKYGVDRKWSVEDPSGLELCSLRHVSTFRQFHALDVTVLNQADGGKESVVNVRPKDQVGITVQVKIRGATVAEIQMTEANHSHINFTEDRSVWKARVAGGVDLTLIIAIMLCRAEMQHSWKQ</sequence>
<name>A0A093URS2_TALMA</name>
<comment type="caution">
    <text evidence="2">The sequence shown here is derived from an EMBL/GenBank/DDBJ whole genome shotgun (WGS) entry which is preliminary data.</text>
</comment>